<protein>
    <submittedName>
        <fullName evidence="6">TetR/AcrR family transcriptional regulator</fullName>
    </submittedName>
</protein>
<dbReference type="SUPFAM" id="SSF46689">
    <property type="entry name" value="Homeodomain-like"/>
    <property type="match status" value="1"/>
</dbReference>
<dbReference type="PROSITE" id="PS50977">
    <property type="entry name" value="HTH_TETR_2"/>
    <property type="match status" value="1"/>
</dbReference>
<feature type="DNA-binding region" description="H-T-H motif" evidence="4">
    <location>
        <begin position="37"/>
        <end position="56"/>
    </location>
</feature>
<reference evidence="6 7" key="1">
    <citation type="submission" date="2021-01" db="EMBL/GenBank/DDBJ databases">
        <title>WGS of actinomycetes isolated from Thailand.</title>
        <authorList>
            <person name="Thawai C."/>
        </authorList>
    </citation>
    <scope>NUCLEOTIDE SEQUENCE [LARGE SCALE GENOMIC DNA]</scope>
    <source>
        <strain evidence="6 7">LPG 2</strain>
    </source>
</reference>
<dbReference type="RefSeq" id="WP_201945703.1">
    <property type="nucleotide sequence ID" value="NZ_JAERRJ010000003.1"/>
</dbReference>
<comment type="caution">
    <text evidence="6">The sequence shown here is derived from an EMBL/GenBank/DDBJ whole genome shotgun (WGS) entry which is preliminary data.</text>
</comment>
<dbReference type="EMBL" id="JAERRJ010000003">
    <property type="protein sequence ID" value="MBL1074645.1"/>
    <property type="molecule type" value="Genomic_DNA"/>
</dbReference>
<accession>A0ABS1M277</accession>
<evidence type="ECO:0000256" key="3">
    <source>
        <dbReference type="ARBA" id="ARBA00023163"/>
    </source>
</evidence>
<gene>
    <name evidence="6" type="ORF">JK358_09570</name>
</gene>
<name>A0ABS1M277_9NOCA</name>
<keyword evidence="3" id="KW-0804">Transcription</keyword>
<dbReference type="InterPro" id="IPR009057">
    <property type="entry name" value="Homeodomain-like_sf"/>
</dbReference>
<evidence type="ECO:0000256" key="1">
    <source>
        <dbReference type="ARBA" id="ARBA00023015"/>
    </source>
</evidence>
<evidence type="ECO:0000313" key="6">
    <source>
        <dbReference type="EMBL" id="MBL1074645.1"/>
    </source>
</evidence>
<feature type="domain" description="HTH tetR-type" evidence="5">
    <location>
        <begin position="15"/>
        <end position="74"/>
    </location>
</feature>
<dbReference type="Pfam" id="PF00440">
    <property type="entry name" value="TetR_N"/>
    <property type="match status" value="1"/>
</dbReference>
<keyword evidence="2 4" id="KW-0238">DNA-binding</keyword>
<dbReference type="PRINTS" id="PR00455">
    <property type="entry name" value="HTHTETR"/>
</dbReference>
<organism evidence="6 7">
    <name type="scientific">Nocardia acididurans</name>
    <dbReference type="NCBI Taxonomy" id="2802282"/>
    <lineage>
        <taxon>Bacteria</taxon>
        <taxon>Bacillati</taxon>
        <taxon>Actinomycetota</taxon>
        <taxon>Actinomycetes</taxon>
        <taxon>Mycobacteriales</taxon>
        <taxon>Nocardiaceae</taxon>
        <taxon>Nocardia</taxon>
    </lineage>
</organism>
<evidence type="ECO:0000256" key="4">
    <source>
        <dbReference type="PROSITE-ProRule" id="PRU00335"/>
    </source>
</evidence>
<keyword evidence="7" id="KW-1185">Reference proteome</keyword>
<proteinExistence type="predicted"/>
<evidence type="ECO:0000313" key="7">
    <source>
        <dbReference type="Proteomes" id="UP000602198"/>
    </source>
</evidence>
<dbReference type="Proteomes" id="UP000602198">
    <property type="component" value="Unassembled WGS sequence"/>
</dbReference>
<evidence type="ECO:0000256" key="2">
    <source>
        <dbReference type="ARBA" id="ARBA00023125"/>
    </source>
</evidence>
<keyword evidence="1" id="KW-0805">Transcription regulation</keyword>
<dbReference type="PANTHER" id="PTHR30055:SF234">
    <property type="entry name" value="HTH-TYPE TRANSCRIPTIONAL REGULATOR BETI"/>
    <property type="match status" value="1"/>
</dbReference>
<dbReference type="InterPro" id="IPR050109">
    <property type="entry name" value="HTH-type_TetR-like_transc_reg"/>
</dbReference>
<dbReference type="PANTHER" id="PTHR30055">
    <property type="entry name" value="HTH-TYPE TRANSCRIPTIONAL REGULATOR RUTR"/>
    <property type="match status" value="1"/>
</dbReference>
<dbReference type="InterPro" id="IPR001647">
    <property type="entry name" value="HTH_TetR"/>
</dbReference>
<sequence length="198" mass="21657">MSEGTTARRRRRNPEQTRSAIVDALLAAIKEGSFIPTAKDIAERAGVSERSIFVHFPGRDELLLAALETQSEYVESLVAQPDPGAALDERIAAVTAQSAAIFAAQRNPRLLGLLGSPTIPAMDERMRLADKRIRDGLARTFAPELTRDGTVDQELLDLVEATAGWAYRHQLMDRRGLSQDEASHAIGRALRALFATQP</sequence>
<evidence type="ECO:0000259" key="5">
    <source>
        <dbReference type="PROSITE" id="PS50977"/>
    </source>
</evidence>
<dbReference type="Gene3D" id="1.10.357.10">
    <property type="entry name" value="Tetracycline Repressor, domain 2"/>
    <property type="match status" value="1"/>
</dbReference>